<dbReference type="PANTHER" id="PTHR30543">
    <property type="entry name" value="CHROMATE REDUCTASE"/>
    <property type="match status" value="1"/>
</dbReference>
<dbReference type="GO" id="GO:0005829">
    <property type="term" value="C:cytosol"/>
    <property type="evidence" value="ECO:0007669"/>
    <property type="project" value="TreeGrafter"/>
</dbReference>
<reference evidence="2" key="1">
    <citation type="submission" date="2022-11" db="EMBL/GenBank/DDBJ databases">
        <title>Salinimicrobium profundisediminis sp. nov., isolated from deep-sea sediment of the Mariana Trench.</title>
        <authorList>
            <person name="Fu H."/>
        </authorList>
    </citation>
    <scope>NUCLEOTIDE SEQUENCE</scope>
    <source>
        <strain evidence="2">MT39</strain>
    </source>
</reference>
<comment type="caution">
    <text evidence="2">The sequence shown here is derived from an EMBL/GenBank/DDBJ whole genome shotgun (WGS) entry which is preliminary data.</text>
</comment>
<dbReference type="InterPro" id="IPR005025">
    <property type="entry name" value="FMN_Rdtase-like_dom"/>
</dbReference>
<dbReference type="GO" id="GO:0010181">
    <property type="term" value="F:FMN binding"/>
    <property type="evidence" value="ECO:0007669"/>
    <property type="project" value="TreeGrafter"/>
</dbReference>
<proteinExistence type="predicted"/>
<accession>A0A9X3I0N6</accession>
<dbReference type="PANTHER" id="PTHR30543:SF21">
    <property type="entry name" value="NAD(P)H-DEPENDENT FMN REDUCTASE LOT6"/>
    <property type="match status" value="1"/>
</dbReference>
<evidence type="ECO:0000313" key="3">
    <source>
        <dbReference type="Proteomes" id="UP001148482"/>
    </source>
</evidence>
<evidence type="ECO:0000313" key="2">
    <source>
        <dbReference type="EMBL" id="MCX2837739.1"/>
    </source>
</evidence>
<dbReference type="EMBL" id="JAPJDA010000008">
    <property type="protein sequence ID" value="MCX2837739.1"/>
    <property type="molecule type" value="Genomic_DNA"/>
</dbReference>
<dbReference type="Proteomes" id="UP001148482">
    <property type="component" value="Unassembled WGS sequence"/>
</dbReference>
<feature type="domain" description="NADPH-dependent FMN reductase-like" evidence="1">
    <location>
        <begin position="2"/>
        <end position="143"/>
    </location>
</feature>
<dbReference type="InterPro" id="IPR029039">
    <property type="entry name" value="Flavoprotein-like_sf"/>
</dbReference>
<evidence type="ECO:0000259" key="1">
    <source>
        <dbReference type="Pfam" id="PF03358"/>
    </source>
</evidence>
<dbReference type="Gene3D" id="3.40.50.360">
    <property type="match status" value="1"/>
</dbReference>
<dbReference type="InterPro" id="IPR050712">
    <property type="entry name" value="NAD(P)H-dep_reductase"/>
</dbReference>
<dbReference type="GO" id="GO:0016491">
    <property type="term" value="F:oxidoreductase activity"/>
    <property type="evidence" value="ECO:0007669"/>
    <property type="project" value="InterPro"/>
</dbReference>
<keyword evidence="3" id="KW-1185">Reference proteome</keyword>
<organism evidence="2 3">
    <name type="scientific">Salinimicrobium profundisediminis</name>
    <dbReference type="NCBI Taxonomy" id="2994553"/>
    <lineage>
        <taxon>Bacteria</taxon>
        <taxon>Pseudomonadati</taxon>
        <taxon>Bacteroidota</taxon>
        <taxon>Flavobacteriia</taxon>
        <taxon>Flavobacteriales</taxon>
        <taxon>Flavobacteriaceae</taxon>
        <taxon>Salinimicrobium</taxon>
    </lineage>
</organism>
<protein>
    <submittedName>
        <fullName evidence="2">NAD(P)H-dependent oxidoreductase</fullName>
    </submittedName>
</protein>
<dbReference type="RefSeq" id="WP_266068980.1">
    <property type="nucleotide sequence ID" value="NZ_JAPJDA010000008.1"/>
</dbReference>
<name>A0A9X3I0N6_9FLAO</name>
<dbReference type="Pfam" id="PF03358">
    <property type="entry name" value="FMN_red"/>
    <property type="match status" value="1"/>
</dbReference>
<gene>
    <name evidence="2" type="ORF">OQ279_06190</name>
</gene>
<dbReference type="SUPFAM" id="SSF52218">
    <property type="entry name" value="Flavoproteins"/>
    <property type="match status" value="1"/>
</dbReference>
<dbReference type="AlphaFoldDB" id="A0A9X3I0N6"/>
<sequence length="182" mass="20368">MTKILAFAGSSSPTSINHQLILNVTRRISDHQVEVLELNKLDIPLYSIVKEKEGFPENVKFIYKKIVEAPALIIAVNEYNSNVSGFFKNIIDWLSRVEKNFLGGKKILLMSTSPGKRGGASALEYCKNQFPRFGGEVVESFSLPQFYENFDSEKGVVVNEIFDLGIIDVITSFSQNIKEAAE</sequence>